<organism evidence="5 6">
    <name type="scientific">Parabacteroides chartae</name>
    <dbReference type="NCBI Taxonomy" id="1037355"/>
    <lineage>
        <taxon>Bacteria</taxon>
        <taxon>Pseudomonadati</taxon>
        <taxon>Bacteroidota</taxon>
        <taxon>Bacteroidia</taxon>
        <taxon>Bacteroidales</taxon>
        <taxon>Tannerellaceae</taxon>
        <taxon>Parabacteroides</taxon>
    </lineage>
</organism>
<feature type="site" description="Important for substrate specificity" evidence="4">
    <location>
        <position position="18"/>
    </location>
</feature>
<keyword evidence="3 4" id="KW-0546">Nucleotide metabolism</keyword>
<dbReference type="GO" id="GO:0036218">
    <property type="term" value="F:dTTP diphosphatase activity"/>
    <property type="evidence" value="ECO:0007669"/>
    <property type="project" value="RHEA"/>
</dbReference>
<dbReference type="Proteomes" id="UP000190852">
    <property type="component" value="Unassembled WGS sequence"/>
</dbReference>
<reference evidence="6" key="1">
    <citation type="submission" date="2017-02" db="EMBL/GenBank/DDBJ databases">
        <authorList>
            <person name="Varghese N."/>
            <person name="Submissions S."/>
        </authorList>
    </citation>
    <scope>NUCLEOTIDE SEQUENCE [LARGE SCALE GENOMIC DNA]</scope>
    <source>
        <strain evidence="6">DSM 24967</strain>
    </source>
</reference>
<dbReference type="EMBL" id="FUYQ01000001">
    <property type="protein sequence ID" value="SKB28159.1"/>
    <property type="molecule type" value="Genomic_DNA"/>
</dbReference>
<keyword evidence="6" id="KW-1185">Reference proteome</keyword>
<dbReference type="GO" id="GO:0009117">
    <property type="term" value="P:nucleotide metabolic process"/>
    <property type="evidence" value="ECO:0007669"/>
    <property type="project" value="UniProtKB-KW"/>
</dbReference>
<evidence type="ECO:0000256" key="3">
    <source>
        <dbReference type="ARBA" id="ARBA00023080"/>
    </source>
</evidence>
<comment type="similarity">
    <text evidence="4">Belongs to the Maf family. YhdE subfamily.</text>
</comment>
<dbReference type="PANTHER" id="PTHR43213:SF5">
    <property type="entry name" value="BIFUNCTIONAL DTTP_UTP PYROPHOSPHATASE_METHYLTRANSFERASE PROTEIN-RELATED"/>
    <property type="match status" value="1"/>
</dbReference>
<proteinExistence type="inferred from homology"/>
<comment type="catalytic activity">
    <reaction evidence="4">
        <text>UTP + H2O = UMP + diphosphate + H(+)</text>
        <dbReference type="Rhea" id="RHEA:29395"/>
        <dbReference type="ChEBI" id="CHEBI:15377"/>
        <dbReference type="ChEBI" id="CHEBI:15378"/>
        <dbReference type="ChEBI" id="CHEBI:33019"/>
        <dbReference type="ChEBI" id="CHEBI:46398"/>
        <dbReference type="ChEBI" id="CHEBI:57865"/>
        <dbReference type="EC" id="3.6.1.9"/>
    </reaction>
</comment>
<dbReference type="Gene3D" id="3.90.950.10">
    <property type="match status" value="1"/>
</dbReference>
<accession>A0A1T5A078</accession>
<evidence type="ECO:0000256" key="2">
    <source>
        <dbReference type="ARBA" id="ARBA00022801"/>
    </source>
</evidence>
<feature type="site" description="Important for substrate specificity" evidence="4">
    <location>
        <position position="78"/>
    </location>
</feature>
<comment type="function">
    <text evidence="4">Nucleoside triphosphate pyrophosphatase that hydrolyzes dTTP and UTP. May have a dual role in cell division arrest and in preventing the incorporation of modified nucleotides into cellular nucleic acids.</text>
</comment>
<dbReference type="PANTHER" id="PTHR43213">
    <property type="entry name" value="BIFUNCTIONAL DTTP/UTP PYROPHOSPHATASE/METHYLTRANSFERASE PROTEIN-RELATED"/>
    <property type="match status" value="1"/>
</dbReference>
<dbReference type="Pfam" id="PF02545">
    <property type="entry name" value="Maf"/>
    <property type="match status" value="1"/>
</dbReference>
<dbReference type="RefSeq" id="WP_079682044.1">
    <property type="nucleotide sequence ID" value="NZ_FUYQ01000001.1"/>
</dbReference>
<dbReference type="GO" id="GO:0005737">
    <property type="term" value="C:cytoplasm"/>
    <property type="evidence" value="ECO:0007669"/>
    <property type="project" value="UniProtKB-SubCell"/>
</dbReference>
<name>A0A1T5A078_9BACT</name>
<evidence type="ECO:0000313" key="5">
    <source>
        <dbReference type="EMBL" id="SKB28159.1"/>
    </source>
</evidence>
<dbReference type="SUPFAM" id="SSF52972">
    <property type="entry name" value="ITPase-like"/>
    <property type="match status" value="1"/>
</dbReference>
<keyword evidence="4" id="KW-0963">Cytoplasm</keyword>
<dbReference type="EC" id="3.6.1.9" evidence="4"/>
<protein>
    <recommendedName>
        <fullName evidence="4">dTTP/UTP pyrophosphatase</fullName>
        <shortName evidence="4">dTTPase/UTPase</shortName>
        <ecNumber evidence="4">3.6.1.9</ecNumber>
    </recommendedName>
    <alternativeName>
        <fullName evidence="4">Nucleoside triphosphate pyrophosphatase</fullName>
    </alternativeName>
    <alternativeName>
        <fullName evidence="4">Nucleotide pyrophosphatase</fullName>
        <shortName evidence="4">Nucleotide PPase</shortName>
    </alternativeName>
</protein>
<dbReference type="AlphaFoldDB" id="A0A1T5A078"/>
<dbReference type="InterPro" id="IPR029001">
    <property type="entry name" value="ITPase-like_fam"/>
</dbReference>
<comment type="subcellular location">
    <subcellularLocation>
        <location evidence="4">Cytoplasm</location>
    </subcellularLocation>
</comment>
<dbReference type="NCBIfam" id="TIGR00172">
    <property type="entry name" value="maf"/>
    <property type="match status" value="1"/>
</dbReference>
<gene>
    <name evidence="5" type="ORF">SAMN05660349_00312</name>
</gene>
<feature type="active site" description="Proton acceptor" evidence="4">
    <location>
        <position position="77"/>
    </location>
</feature>
<comment type="caution">
    <text evidence="4">Lacks conserved residue(s) required for the propagation of feature annotation.</text>
</comment>
<dbReference type="InterPro" id="IPR003697">
    <property type="entry name" value="Maf-like"/>
</dbReference>
<keyword evidence="2 4" id="KW-0378">Hydrolase</keyword>
<feature type="site" description="Important for substrate specificity" evidence="4">
    <location>
        <position position="160"/>
    </location>
</feature>
<dbReference type="GO" id="GO:0036221">
    <property type="term" value="F:UTP diphosphatase activity"/>
    <property type="evidence" value="ECO:0007669"/>
    <property type="project" value="RHEA"/>
</dbReference>
<evidence type="ECO:0000256" key="1">
    <source>
        <dbReference type="ARBA" id="ARBA00001968"/>
    </source>
</evidence>
<evidence type="ECO:0000256" key="4">
    <source>
        <dbReference type="HAMAP-Rule" id="MF_00528"/>
    </source>
</evidence>
<sequence length="193" mass="21795">MLSNLDKYRIILASNSPRRKELLAGLDISFEVKVNGDVDESYPEGLSPEEIPMYVAQKKADAYASFLQEDELLITADTVVWTFEEILGKPSDREDAIKMLMKLSNRVHEVITGVCIVTKNKSTNFSVSSAVSFGYLELSDIEYYVDKYKPYDKAGSYGIQEWIGYIGAEAINGSFFNVMGLPVQRLYRELKAF</sequence>
<comment type="cofactor">
    <cofactor evidence="1 4">
        <name>a divalent metal cation</name>
        <dbReference type="ChEBI" id="CHEBI:60240"/>
    </cofactor>
</comment>
<comment type="catalytic activity">
    <reaction evidence="4">
        <text>dTTP + H2O = dTMP + diphosphate + H(+)</text>
        <dbReference type="Rhea" id="RHEA:28534"/>
        <dbReference type="ChEBI" id="CHEBI:15377"/>
        <dbReference type="ChEBI" id="CHEBI:15378"/>
        <dbReference type="ChEBI" id="CHEBI:33019"/>
        <dbReference type="ChEBI" id="CHEBI:37568"/>
        <dbReference type="ChEBI" id="CHEBI:63528"/>
        <dbReference type="EC" id="3.6.1.9"/>
    </reaction>
</comment>
<dbReference type="HAMAP" id="MF_00528">
    <property type="entry name" value="Maf"/>
    <property type="match status" value="1"/>
</dbReference>
<dbReference type="PIRSF" id="PIRSF006305">
    <property type="entry name" value="Maf"/>
    <property type="match status" value="1"/>
</dbReference>
<dbReference type="CDD" id="cd00555">
    <property type="entry name" value="Maf"/>
    <property type="match status" value="1"/>
</dbReference>
<evidence type="ECO:0000313" key="6">
    <source>
        <dbReference type="Proteomes" id="UP000190852"/>
    </source>
</evidence>